<evidence type="ECO:0000313" key="2">
    <source>
        <dbReference type="EMBL" id="MEU0712258.1"/>
    </source>
</evidence>
<evidence type="ECO:0000313" key="3">
    <source>
        <dbReference type="Proteomes" id="UP001550378"/>
    </source>
</evidence>
<dbReference type="EMBL" id="JBEXZR010000052">
    <property type="protein sequence ID" value="MEU0712258.1"/>
    <property type="molecule type" value="Genomic_DNA"/>
</dbReference>
<gene>
    <name evidence="2" type="ORF">ABZ508_33410</name>
</gene>
<reference evidence="2 3" key="1">
    <citation type="submission" date="2024-06" db="EMBL/GenBank/DDBJ databases">
        <title>The Natural Products Discovery Center: Release of the First 8490 Sequenced Strains for Exploring Actinobacteria Biosynthetic Diversity.</title>
        <authorList>
            <person name="Kalkreuter E."/>
            <person name="Kautsar S.A."/>
            <person name="Yang D."/>
            <person name="Bader C.D."/>
            <person name="Teijaro C.N."/>
            <person name="Fluegel L."/>
            <person name="Davis C.M."/>
            <person name="Simpson J.R."/>
            <person name="Lauterbach L."/>
            <person name="Steele A.D."/>
            <person name="Gui C."/>
            <person name="Meng S."/>
            <person name="Li G."/>
            <person name="Viehrig K."/>
            <person name="Ye F."/>
            <person name="Su P."/>
            <person name="Kiefer A.F."/>
            <person name="Nichols A."/>
            <person name="Cepeda A.J."/>
            <person name="Yan W."/>
            <person name="Fan B."/>
            <person name="Jiang Y."/>
            <person name="Adhikari A."/>
            <person name="Zheng C.-J."/>
            <person name="Schuster L."/>
            <person name="Cowan T.M."/>
            <person name="Smanski M.J."/>
            <person name="Chevrette M.G."/>
            <person name="De Carvalho L.P.S."/>
            <person name="Shen B."/>
        </authorList>
    </citation>
    <scope>NUCLEOTIDE SEQUENCE [LARGE SCALE GENOMIC DNA]</scope>
    <source>
        <strain evidence="2 3">NPDC006337</strain>
    </source>
</reference>
<comment type="caution">
    <text evidence="2">The sequence shown here is derived from an EMBL/GenBank/DDBJ whole genome shotgun (WGS) entry which is preliminary data.</text>
</comment>
<feature type="region of interest" description="Disordered" evidence="1">
    <location>
        <begin position="127"/>
        <end position="154"/>
    </location>
</feature>
<dbReference type="Gene3D" id="1.20.5.320">
    <property type="entry name" value="6-Phosphogluconate Dehydrogenase, domain 3"/>
    <property type="match status" value="1"/>
</dbReference>
<sequence length="360" mass="36430">MPLPPGLSTVTVTGTYKHPDGTALKGKILFTPEPAILTSATHGTLLLGTVEAVPDADGDISVTMLATDDPDVTPTGWTYRVQERWYDAPGRSYPLSLPSAAPAVDLADVAPTAPAAGEYVVVTGPAGPTGAAGPTGPTGPAGPQGPAGEDGSNADAEAYTDAAIATHTAATDPHGDRAWSDAKFATMAALNTTNGNVSNLDVFVNDCLTRVAAIEGGTAFLAGLNTTGPARIIGADLSVEGTGKGYRFRRGGGGLDLEATGADLIVSNWSGTAFNGTQRSYMRLSADAQNVQIAGRVEYVDGLYGATRHVLDGAANSVGFFGATPVGRQTITGSRTDGTALASLLTALEALGLIDDNTTA</sequence>
<protein>
    <submittedName>
        <fullName evidence="2">Collagen-like protein</fullName>
    </submittedName>
</protein>
<evidence type="ECO:0000256" key="1">
    <source>
        <dbReference type="SAM" id="MobiDB-lite"/>
    </source>
</evidence>
<dbReference type="Proteomes" id="UP001550378">
    <property type="component" value="Unassembled WGS sequence"/>
</dbReference>
<proteinExistence type="predicted"/>
<dbReference type="RefSeq" id="WP_359656550.1">
    <property type="nucleotide sequence ID" value="NZ_JBEXZP010000137.1"/>
</dbReference>
<keyword evidence="3" id="KW-1185">Reference proteome</keyword>
<organism evidence="2 3">
    <name type="scientific">Streptomyces lavendulocolor</name>
    <dbReference type="NCBI Taxonomy" id="67316"/>
    <lineage>
        <taxon>Bacteria</taxon>
        <taxon>Bacillati</taxon>
        <taxon>Actinomycetota</taxon>
        <taxon>Actinomycetes</taxon>
        <taxon>Kitasatosporales</taxon>
        <taxon>Streptomycetaceae</taxon>
        <taxon>Streptomyces</taxon>
    </lineage>
</organism>
<name>A0ABV2WFY6_9ACTN</name>
<accession>A0ABV2WFY6</accession>